<dbReference type="InterPro" id="IPR029063">
    <property type="entry name" value="SAM-dependent_MTases_sf"/>
</dbReference>
<evidence type="ECO:0000259" key="3">
    <source>
        <dbReference type="Pfam" id="PF13649"/>
    </source>
</evidence>
<sequence length="449" mass="49945">MAPSFDHRDPGTSENSWADAAPWADAAEMSMSMEQLIVFAAHPDDETLGAGGIIAAVGNLGIPVTVVVMTDGESSHPSSIADLRRARRHELLDAVADLAPSAAVHFAGFPDGGLREEAAEVRRYARGLLASVKQVPSTVLAPWWEDGHRDHRVLGEIVRDLRTSTLRVFGYPIWFWHWGDPKAASTEGWHTLPLDESTRSSKARALRRHRSQLEPLSERAGDEAIIHAEMLRHFQREHEVFIAPEELTTVTGGWFEDRYTGKADPWGVDTRWYEQRKRELTAAILPRPRYERVLELACGTGAFTRMLAERSAHVLAVDASAHALEKARVRLGDAPHVQIREMDLLSDWPEGRFDLIVLSEVAYYWSAADWAQVLDRVDGSLDADGVFVVCHWRHPIAGAPLSGDDVHEQVRSHSGFLSVASHLEEDFVLEVFARPEHAQSVAAETGVWP</sequence>
<proteinExistence type="predicted"/>
<dbReference type="InterPro" id="IPR024078">
    <property type="entry name" value="LmbE-like_dom_sf"/>
</dbReference>
<dbReference type="Gene3D" id="3.40.50.150">
    <property type="entry name" value="Vaccinia Virus protein VP39"/>
    <property type="match status" value="1"/>
</dbReference>
<keyword evidence="1 4" id="KW-0808">Transferase</keyword>
<gene>
    <name evidence="4" type="ORF">FM104_09840</name>
</gene>
<keyword evidence="4" id="KW-0489">Methyltransferase</keyword>
<dbReference type="SUPFAM" id="SSF53335">
    <property type="entry name" value="S-adenosyl-L-methionine-dependent methyltransferases"/>
    <property type="match status" value="1"/>
</dbReference>
<dbReference type="SUPFAM" id="SSF102588">
    <property type="entry name" value="LmbE-like"/>
    <property type="match status" value="1"/>
</dbReference>
<evidence type="ECO:0000256" key="1">
    <source>
        <dbReference type="ARBA" id="ARBA00022679"/>
    </source>
</evidence>
<dbReference type="InterPro" id="IPR041698">
    <property type="entry name" value="Methyltransf_25"/>
</dbReference>
<dbReference type="AlphaFoldDB" id="A0A1R4K0B5"/>
<accession>A0A1R4K0B5</accession>
<keyword evidence="5" id="KW-1185">Reference proteome</keyword>
<feature type="domain" description="Methyltransferase" evidence="3">
    <location>
        <begin position="293"/>
        <end position="385"/>
    </location>
</feature>
<dbReference type="GO" id="GO:0032259">
    <property type="term" value="P:methylation"/>
    <property type="evidence" value="ECO:0007669"/>
    <property type="project" value="UniProtKB-KW"/>
</dbReference>
<dbReference type="RefSeq" id="WP_087131934.1">
    <property type="nucleotide sequence ID" value="NZ_FUKO01000022.1"/>
</dbReference>
<dbReference type="InterPro" id="IPR003737">
    <property type="entry name" value="GlcNAc_PI_deacetylase-related"/>
</dbReference>
<dbReference type="EMBL" id="FUKO01000022">
    <property type="protein sequence ID" value="SJN37901.1"/>
    <property type="molecule type" value="Genomic_DNA"/>
</dbReference>
<dbReference type="Pfam" id="PF02585">
    <property type="entry name" value="PIG-L"/>
    <property type="match status" value="1"/>
</dbReference>
<dbReference type="Proteomes" id="UP000196320">
    <property type="component" value="Unassembled WGS sequence"/>
</dbReference>
<evidence type="ECO:0000313" key="5">
    <source>
        <dbReference type="Proteomes" id="UP000196320"/>
    </source>
</evidence>
<reference evidence="4 5" key="1">
    <citation type="submission" date="2017-02" db="EMBL/GenBank/DDBJ databases">
        <authorList>
            <person name="Peterson S.W."/>
        </authorList>
    </citation>
    <scope>NUCLEOTIDE SEQUENCE [LARGE SCALE GENOMIC DNA]</scope>
    <source>
        <strain evidence="4 5">B Mb 05.01</strain>
    </source>
</reference>
<dbReference type="Pfam" id="PF13649">
    <property type="entry name" value="Methyltransf_25"/>
    <property type="match status" value="1"/>
</dbReference>
<dbReference type="PANTHER" id="PTHR43861">
    <property type="entry name" value="TRANS-ACONITATE 2-METHYLTRANSFERASE-RELATED"/>
    <property type="match status" value="1"/>
</dbReference>
<organism evidence="4 5">
    <name type="scientific">Microbacterium esteraromaticum</name>
    <dbReference type="NCBI Taxonomy" id="57043"/>
    <lineage>
        <taxon>Bacteria</taxon>
        <taxon>Bacillati</taxon>
        <taxon>Actinomycetota</taxon>
        <taxon>Actinomycetes</taxon>
        <taxon>Micrococcales</taxon>
        <taxon>Microbacteriaceae</taxon>
        <taxon>Microbacterium</taxon>
    </lineage>
</organism>
<dbReference type="Gene3D" id="3.40.50.10320">
    <property type="entry name" value="LmbE-like"/>
    <property type="match status" value="1"/>
</dbReference>
<keyword evidence="2" id="KW-0862">Zinc</keyword>
<dbReference type="GO" id="GO:0008168">
    <property type="term" value="F:methyltransferase activity"/>
    <property type="evidence" value="ECO:0007669"/>
    <property type="project" value="UniProtKB-KW"/>
</dbReference>
<name>A0A1R4K0B5_9MICO</name>
<evidence type="ECO:0000313" key="4">
    <source>
        <dbReference type="EMBL" id="SJN37901.1"/>
    </source>
</evidence>
<dbReference type="GO" id="GO:0016137">
    <property type="term" value="P:glycoside metabolic process"/>
    <property type="evidence" value="ECO:0007669"/>
    <property type="project" value="UniProtKB-ARBA"/>
</dbReference>
<protein>
    <submittedName>
        <fullName evidence="4">Methyltransferase type 12</fullName>
    </submittedName>
</protein>
<dbReference type="CDD" id="cd02440">
    <property type="entry name" value="AdoMet_MTases"/>
    <property type="match status" value="1"/>
</dbReference>
<evidence type="ECO:0000256" key="2">
    <source>
        <dbReference type="ARBA" id="ARBA00022833"/>
    </source>
</evidence>